<evidence type="ECO:0000313" key="2">
    <source>
        <dbReference type="Proteomes" id="UP000054549"/>
    </source>
</evidence>
<name>A0A0C2WIC9_AMAMK</name>
<dbReference type="Proteomes" id="UP000054549">
    <property type="component" value="Unassembled WGS sequence"/>
</dbReference>
<gene>
    <name evidence="1" type="ORF">M378DRAFT_859713</name>
</gene>
<dbReference type="InParanoid" id="A0A0C2WIC9"/>
<organism evidence="1 2">
    <name type="scientific">Amanita muscaria (strain Koide BX008)</name>
    <dbReference type="NCBI Taxonomy" id="946122"/>
    <lineage>
        <taxon>Eukaryota</taxon>
        <taxon>Fungi</taxon>
        <taxon>Dikarya</taxon>
        <taxon>Basidiomycota</taxon>
        <taxon>Agaricomycotina</taxon>
        <taxon>Agaricomycetes</taxon>
        <taxon>Agaricomycetidae</taxon>
        <taxon>Agaricales</taxon>
        <taxon>Pluteineae</taxon>
        <taxon>Amanitaceae</taxon>
        <taxon>Amanita</taxon>
    </lineage>
</organism>
<dbReference type="EMBL" id="KN818286">
    <property type="protein sequence ID" value="KIL61272.1"/>
    <property type="molecule type" value="Genomic_DNA"/>
</dbReference>
<evidence type="ECO:0000313" key="1">
    <source>
        <dbReference type="EMBL" id="KIL61272.1"/>
    </source>
</evidence>
<dbReference type="AlphaFoldDB" id="A0A0C2WIC9"/>
<sequence length="135" mass="14671">MASSCNVIPTLTTTQVQTTDSTQTIITSSVSVVQPTTTVVTISTSTICPTFTRTASNGPTPSCSESPVVSSSVIPGDTDIGCTSDDRRCKHAIWHHVRRSNLRRRHYSGDTHNVLHNFHTSASEHEYPNIDVDCI</sequence>
<proteinExistence type="predicted"/>
<dbReference type="HOGENOM" id="CLU_1885258_0_0_1"/>
<protein>
    <submittedName>
        <fullName evidence="1">Uncharacterized protein</fullName>
    </submittedName>
</protein>
<accession>A0A0C2WIC9</accession>
<keyword evidence="2" id="KW-1185">Reference proteome</keyword>
<reference evidence="1 2" key="1">
    <citation type="submission" date="2014-04" db="EMBL/GenBank/DDBJ databases">
        <title>Evolutionary Origins and Diversification of the Mycorrhizal Mutualists.</title>
        <authorList>
            <consortium name="DOE Joint Genome Institute"/>
            <consortium name="Mycorrhizal Genomics Consortium"/>
            <person name="Kohler A."/>
            <person name="Kuo A."/>
            <person name="Nagy L.G."/>
            <person name="Floudas D."/>
            <person name="Copeland A."/>
            <person name="Barry K.W."/>
            <person name="Cichocki N."/>
            <person name="Veneault-Fourrey C."/>
            <person name="LaButti K."/>
            <person name="Lindquist E.A."/>
            <person name="Lipzen A."/>
            <person name="Lundell T."/>
            <person name="Morin E."/>
            <person name="Murat C."/>
            <person name="Riley R."/>
            <person name="Ohm R."/>
            <person name="Sun H."/>
            <person name="Tunlid A."/>
            <person name="Henrissat B."/>
            <person name="Grigoriev I.V."/>
            <person name="Hibbett D.S."/>
            <person name="Martin F."/>
        </authorList>
    </citation>
    <scope>NUCLEOTIDE SEQUENCE [LARGE SCALE GENOMIC DNA]</scope>
    <source>
        <strain evidence="1 2">Koide BX008</strain>
    </source>
</reference>